<accession>A0A2I0TDA0</accession>
<dbReference type="AlphaFoldDB" id="A0A2I0TDA0"/>
<reference evidence="2" key="2">
    <citation type="submission" date="2017-12" db="EMBL/GenBank/DDBJ databases">
        <title>Genome sequence of the Bar-tailed Godwit (Limosa lapponica baueri).</title>
        <authorList>
            <person name="Lima N.C.B."/>
            <person name="Parody-Merino A.M."/>
            <person name="Battley P.F."/>
            <person name="Fidler A.E."/>
            <person name="Prosdocimi F."/>
        </authorList>
    </citation>
    <scope>NUCLEOTIDE SEQUENCE [LARGE SCALE GENOMIC DNA]</scope>
</reference>
<reference evidence="2" key="1">
    <citation type="submission" date="2017-11" db="EMBL/GenBank/DDBJ databases">
        <authorList>
            <person name="Lima N.C."/>
            <person name="Parody-Merino A.M."/>
            <person name="Battley P.F."/>
            <person name="Fidler A.E."/>
            <person name="Prosdocimi F."/>
        </authorList>
    </citation>
    <scope>NUCLEOTIDE SEQUENCE [LARGE SCALE GENOMIC DNA]</scope>
</reference>
<gene>
    <name evidence="1" type="ORF">llap_17925</name>
</gene>
<protein>
    <submittedName>
        <fullName evidence="1">Uncharacterized protein</fullName>
    </submittedName>
</protein>
<evidence type="ECO:0000313" key="1">
    <source>
        <dbReference type="EMBL" id="PKU31771.1"/>
    </source>
</evidence>
<evidence type="ECO:0000313" key="2">
    <source>
        <dbReference type="Proteomes" id="UP000233556"/>
    </source>
</evidence>
<dbReference type="Proteomes" id="UP000233556">
    <property type="component" value="Unassembled WGS sequence"/>
</dbReference>
<keyword evidence="2" id="KW-1185">Reference proteome</keyword>
<name>A0A2I0TDA0_LIMLA</name>
<organism evidence="1 2">
    <name type="scientific">Limosa lapponica baueri</name>
    <dbReference type="NCBI Taxonomy" id="1758121"/>
    <lineage>
        <taxon>Eukaryota</taxon>
        <taxon>Metazoa</taxon>
        <taxon>Chordata</taxon>
        <taxon>Craniata</taxon>
        <taxon>Vertebrata</taxon>
        <taxon>Euteleostomi</taxon>
        <taxon>Archelosauria</taxon>
        <taxon>Archosauria</taxon>
        <taxon>Dinosauria</taxon>
        <taxon>Saurischia</taxon>
        <taxon>Theropoda</taxon>
        <taxon>Coelurosauria</taxon>
        <taxon>Aves</taxon>
        <taxon>Neognathae</taxon>
        <taxon>Neoaves</taxon>
        <taxon>Charadriiformes</taxon>
        <taxon>Scolopacidae</taxon>
        <taxon>Limosa</taxon>
    </lineage>
</organism>
<dbReference type="EMBL" id="KZ512300">
    <property type="protein sequence ID" value="PKU31771.1"/>
    <property type="molecule type" value="Genomic_DNA"/>
</dbReference>
<proteinExistence type="predicted"/>
<sequence>MLSLSPKTGSTQSNDVPFVLPGLSGKRSGVRPLKAIGGKLLQQRTTGTIIRYLKLRYLQTQTDTSKSFIANSNGLAVINHYKEAIEDRLWDGFQQQPAALLA</sequence>